<dbReference type="AlphaFoldDB" id="A0A6C1KTJ7"/>
<sequence>MSDTAETTTPTADFSAMPPVKGGVTAYLTVDGAMKAVEFYKSALGAELAFAIPPDDSGRTMHVHLYINGSSVMLADPYPEYCAGPVEKLGGFNLSLHVTDTDAAFERAVAAGASVMMPPSDMFWGARYAQVRDPFGVVWAFNQPL</sequence>
<reference evidence="2 3" key="1">
    <citation type="submission" date="2019-05" db="EMBL/GenBank/DDBJ databases">
        <authorList>
            <person name="Zhou X."/>
        </authorList>
    </citation>
    <scope>NUCLEOTIDE SEQUENCE [LARGE SCALE GENOMIC DNA]</scope>
    <source>
        <strain evidence="2 3">DSM 432</strain>
    </source>
</reference>
<accession>A0A6C1KTJ7</accession>
<evidence type="ECO:0000259" key="1">
    <source>
        <dbReference type="PROSITE" id="PS51819"/>
    </source>
</evidence>
<dbReference type="Pfam" id="PF00903">
    <property type="entry name" value="Glyoxalase"/>
    <property type="match status" value="1"/>
</dbReference>
<dbReference type="Proteomes" id="UP000305131">
    <property type="component" value="Unassembled WGS sequence"/>
</dbReference>
<name>A0A6C1KTJ7_XANAU</name>
<dbReference type="RefSeq" id="WP_138398725.1">
    <property type="nucleotide sequence ID" value="NZ_JBAFVI010000001.1"/>
</dbReference>
<proteinExistence type="predicted"/>
<dbReference type="InterPro" id="IPR029068">
    <property type="entry name" value="Glyas_Bleomycin-R_OHBP_Dase"/>
</dbReference>
<dbReference type="EMBL" id="VAUP01000015">
    <property type="protein sequence ID" value="TLX43816.1"/>
    <property type="molecule type" value="Genomic_DNA"/>
</dbReference>
<evidence type="ECO:0000313" key="3">
    <source>
        <dbReference type="Proteomes" id="UP000305131"/>
    </source>
</evidence>
<dbReference type="Gene3D" id="3.30.720.120">
    <property type="match status" value="1"/>
</dbReference>
<dbReference type="CDD" id="cd07246">
    <property type="entry name" value="VOC_like"/>
    <property type="match status" value="1"/>
</dbReference>
<gene>
    <name evidence="2" type="ORF">FBQ73_06860</name>
</gene>
<dbReference type="GeneID" id="95773179"/>
<dbReference type="PANTHER" id="PTHR34109:SF1">
    <property type="entry name" value="VOC DOMAIN-CONTAINING PROTEIN"/>
    <property type="match status" value="1"/>
</dbReference>
<dbReference type="InterPro" id="IPR004360">
    <property type="entry name" value="Glyas_Fos-R_dOase_dom"/>
</dbReference>
<dbReference type="PANTHER" id="PTHR34109">
    <property type="entry name" value="BNAUNNG04460D PROTEIN-RELATED"/>
    <property type="match status" value="1"/>
</dbReference>
<dbReference type="OrthoDB" id="9795306at2"/>
<dbReference type="PROSITE" id="PS51819">
    <property type="entry name" value="VOC"/>
    <property type="match status" value="1"/>
</dbReference>
<organism evidence="2 3">
    <name type="scientific">Xanthobacter autotrophicus</name>
    <dbReference type="NCBI Taxonomy" id="280"/>
    <lineage>
        <taxon>Bacteria</taxon>
        <taxon>Pseudomonadati</taxon>
        <taxon>Pseudomonadota</taxon>
        <taxon>Alphaproteobacteria</taxon>
        <taxon>Hyphomicrobiales</taxon>
        <taxon>Xanthobacteraceae</taxon>
        <taxon>Xanthobacter</taxon>
    </lineage>
</organism>
<feature type="domain" description="VOC" evidence="1">
    <location>
        <begin position="20"/>
        <end position="144"/>
    </location>
</feature>
<dbReference type="Gene3D" id="3.30.720.110">
    <property type="match status" value="1"/>
</dbReference>
<protein>
    <submittedName>
        <fullName evidence="2">VOC family protein</fullName>
    </submittedName>
</protein>
<comment type="caution">
    <text evidence="2">The sequence shown here is derived from an EMBL/GenBank/DDBJ whole genome shotgun (WGS) entry which is preliminary data.</text>
</comment>
<evidence type="ECO:0000313" key="2">
    <source>
        <dbReference type="EMBL" id="TLX43816.1"/>
    </source>
</evidence>
<dbReference type="InterPro" id="IPR037523">
    <property type="entry name" value="VOC_core"/>
</dbReference>
<dbReference type="SUPFAM" id="SSF54593">
    <property type="entry name" value="Glyoxalase/Bleomycin resistance protein/Dihydroxybiphenyl dioxygenase"/>
    <property type="match status" value="1"/>
</dbReference>